<feature type="domain" description="EamA" evidence="8">
    <location>
        <begin position="5"/>
        <end position="139"/>
    </location>
</feature>
<evidence type="ECO:0000313" key="9">
    <source>
        <dbReference type="EMBL" id="RDU37756.1"/>
    </source>
</evidence>
<evidence type="ECO:0000256" key="7">
    <source>
        <dbReference type="SAM" id="Phobius"/>
    </source>
</evidence>
<gene>
    <name evidence="9" type="ORF">DRW41_07985</name>
</gene>
<feature type="transmembrane region" description="Helical" evidence="7">
    <location>
        <begin position="125"/>
        <end position="142"/>
    </location>
</feature>
<comment type="caution">
    <text evidence="9">The sequence shown here is derived from an EMBL/GenBank/DDBJ whole genome shotgun (WGS) entry which is preliminary data.</text>
</comment>
<name>A0A3D8GUN7_9BACI</name>
<feature type="transmembrane region" description="Helical" evidence="7">
    <location>
        <begin position="244"/>
        <end position="264"/>
    </location>
</feature>
<dbReference type="Pfam" id="PF00892">
    <property type="entry name" value="EamA"/>
    <property type="match status" value="2"/>
</dbReference>
<dbReference type="PANTHER" id="PTHR42920">
    <property type="entry name" value="OS03G0707200 PROTEIN-RELATED"/>
    <property type="match status" value="1"/>
</dbReference>
<proteinExistence type="inferred from homology"/>
<keyword evidence="5 7" id="KW-1133">Transmembrane helix</keyword>
<feature type="transmembrane region" description="Helical" evidence="7">
    <location>
        <begin position="270"/>
        <end position="288"/>
    </location>
</feature>
<evidence type="ECO:0000256" key="3">
    <source>
        <dbReference type="ARBA" id="ARBA00022475"/>
    </source>
</evidence>
<dbReference type="OrthoDB" id="3180815at2"/>
<comment type="similarity">
    <text evidence="2">Belongs to the EamA transporter family.</text>
</comment>
<dbReference type="RefSeq" id="WP_115451427.1">
    <property type="nucleotide sequence ID" value="NZ_QNQT01000002.1"/>
</dbReference>
<keyword evidence="3" id="KW-1003">Cell membrane</keyword>
<evidence type="ECO:0000256" key="5">
    <source>
        <dbReference type="ARBA" id="ARBA00022989"/>
    </source>
</evidence>
<evidence type="ECO:0000256" key="6">
    <source>
        <dbReference type="ARBA" id="ARBA00023136"/>
    </source>
</evidence>
<dbReference type="AlphaFoldDB" id="A0A3D8GUN7"/>
<evidence type="ECO:0000256" key="2">
    <source>
        <dbReference type="ARBA" id="ARBA00007362"/>
    </source>
</evidence>
<feature type="transmembrane region" description="Helical" evidence="7">
    <location>
        <begin position="186"/>
        <end position="205"/>
    </location>
</feature>
<organism evidence="9 10">
    <name type="scientific">Neobacillus piezotolerans</name>
    <dbReference type="NCBI Taxonomy" id="2259171"/>
    <lineage>
        <taxon>Bacteria</taxon>
        <taxon>Bacillati</taxon>
        <taxon>Bacillota</taxon>
        <taxon>Bacilli</taxon>
        <taxon>Bacillales</taxon>
        <taxon>Bacillaceae</taxon>
        <taxon>Neobacillus</taxon>
    </lineage>
</organism>
<evidence type="ECO:0000313" key="10">
    <source>
        <dbReference type="Proteomes" id="UP000257144"/>
    </source>
</evidence>
<dbReference type="GO" id="GO:0005886">
    <property type="term" value="C:plasma membrane"/>
    <property type="evidence" value="ECO:0007669"/>
    <property type="project" value="UniProtKB-SubCell"/>
</dbReference>
<feature type="transmembrane region" description="Helical" evidence="7">
    <location>
        <begin position="154"/>
        <end position="174"/>
    </location>
</feature>
<evidence type="ECO:0000256" key="4">
    <source>
        <dbReference type="ARBA" id="ARBA00022692"/>
    </source>
</evidence>
<feature type="transmembrane region" description="Helical" evidence="7">
    <location>
        <begin position="98"/>
        <end position="116"/>
    </location>
</feature>
<dbReference type="SUPFAM" id="SSF103481">
    <property type="entry name" value="Multidrug resistance efflux transporter EmrE"/>
    <property type="match status" value="2"/>
</dbReference>
<keyword evidence="10" id="KW-1185">Reference proteome</keyword>
<dbReference type="InterPro" id="IPR037185">
    <property type="entry name" value="EmrE-like"/>
</dbReference>
<keyword evidence="4 7" id="KW-0812">Transmembrane</keyword>
<protein>
    <submittedName>
        <fullName evidence="9">EamA/RhaT family transporter</fullName>
    </submittedName>
</protein>
<dbReference type="InterPro" id="IPR051258">
    <property type="entry name" value="Diverse_Substrate_Transporter"/>
</dbReference>
<feature type="domain" description="EamA" evidence="8">
    <location>
        <begin position="152"/>
        <end position="285"/>
    </location>
</feature>
<evidence type="ECO:0000256" key="1">
    <source>
        <dbReference type="ARBA" id="ARBA00004651"/>
    </source>
</evidence>
<keyword evidence="6 7" id="KW-0472">Membrane</keyword>
<comment type="subcellular location">
    <subcellularLocation>
        <location evidence="1">Cell membrane</location>
        <topology evidence="1">Multi-pass membrane protein</topology>
    </subcellularLocation>
</comment>
<reference evidence="9 10" key="1">
    <citation type="submission" date="2018-07" db="EMBL/GenBank/DDBJ databases">
        <title>Bacillus sp. YLB-04 draft genome sequence.</title>
        <authorList>
            <person name="Yu L."/>
            <person name="Tang X."/>
        </authorList>
    </citation>
    <scope>NUCLEOTIDE SEQUENCE [LARGE SCALE GENOMIC DNA]</scope>
    <source>
        <strain evidence="9 10">YLB-04</strain>
    </source>
</reference>
<dbReference type="InterPro" id="IPR000620">
    <property type="entry name" value="EamA_dom"/>
</dbReference>
<feature type="transmembrane region" description="Helical" evidence="7">
    <location>
        <begin position="217"/>
        <end position="237"/>
    </location>
</feature>
<dbReference type="PANTHER" id="PTHR42920:SF5">
    <property type="entry name" value="EAMA DOMAIN-CONTAINING PROTEIN"/>
    <property type="match status" value="1"/>
</dbReference>
<dbReference type="Proteomes" id="UP000257144">
    <property type="component" value="Unassembled WGS sequence"/>
</dbReference>
<accession>A0A3D8GUN7</accession>
<sequence>MNRTLGIVSVLLAASLYGFVNTIVKLAYADGFEFPELTISQYVYGTIGLIILILATRSFGRVTLRDYLKLLAVGGFGLGGTSLALYKSLAYVPTSVSLVMLFQFTWIGLLIEMLVLKRKIHRNEWLAVGIILAGTLLVLQITGIDSETINAPGLIFGFIAAICYSIFLIGASMLPETIPQFYKNGLMVSGTLVLLFIGFAVTTPIVEINPFGAVLKWGLLLGILAQLLPPVLFTYGAPKIGGTLTSILSSVELPVGIIASNLILGEQVVLVQWIGMLLILAGIVVSQVRQGEAGKA</sequence>
<dbReference type="EMBL" id="QNQT01000002">
    <property type="protein sequence ID" value="RDU37756.1"/>
    <property type="molecule type" value="Genomic_DNA"/>
</dbReference>
<evidence type="ECO:0000259" key="8">
    <source>
        <dbReference type="Pfam" id="PF00892"/>
    </source>
</evidence>
<feature type="transmembrane region" description="Helical" evidence="7">
    <location>
        <begin position="42"/>
        <end position="60"/>
    </location>
</feature>
<feature type="transmembrane region" description="Helical" evidence="7">
    <location>
        <begin position="67"/>
        <end position="86"/>
    </location>
</feature>